<dbReference type="SUPFAM" id="SSF55961">
    <property type="entry name" value="Bet v1-like"/>
    <property type="match status" value="1"/>
</dbReference>
<dbReference type="EC" id="1.14.13.82" evidence="7"/>
<dbReference type="AlphaFoldDB" id="A0A7X0B6K6"/>
<keyword evidence="7" id="KW-0489">Methyltransferase</keyword>
<proteinExistence type="predicted"/>
<dbReference type="GO" id="GO:0008168">
    <property type="term" value="F:methyltransferase activity"/>
    <property type="evidence" value="ECO:0007669"/>
    <property type="project" value="UniProtKB-KW"/>
</dbReference>
<evidence type="ECO:0000256" key="2">
    <source>
        <dbReference type="ARBA" id="ARBA00022723"/>
    </source>
</evidence>
<name>A0A7X0B6K6_9PROT</name>
<keyword evidence="1" id="KW-0001">2Fe-2S</keyword>
<keyword evidence="4" id="KW-0408">Iron</keyword>
<dbReference type="InterPro" id="IPR050584">
    <property type="entry name" value="Cholesterol_7-desaturase"/>
</dbReference>
<evidence type="ECO:0000259" key="6">
    <source>
        <dbReference type="PROSITE" id="PS51296"/>
    </source>
</evidence>
<dbReference type="GO" id="GO:0046872">
    <property type="term" value="F:metal ion binding"/>
    <property type="evidence" value="ECO:0007669"/>
    <property type="project" value="UniProtKB-KW"/>
</dbReference>
<gene>
    <name evidence="7" type="ORF">FHS74_005698</name>
</gene>
<keyword evidence="3 7" id="KW-0560">Oxidoreductase</keyword>
<dbReference type="Pfam" id="PF19112">
    <property type="entry name" value="VanA_C"/>
    <property type="match status" value="1"/>
</dbReference>
<protein>
    <submittedName>
        <fullName evidence="7">Vanillate O-demethylase monooxygenase subunit</fullName>
        <ecNumber evidence="7">1.14.13.82</ecNumber>
    </submittedName>
</protein>
<dbReference type="EMBL" id="JACIIZ010000024">
    <property type="protein sequence ID" value="MBB6255099.1"/>
    <property type="molecule type" value="Genomic_DNA"/>
</dbReference>
<organism evidence="7 8">
    <name type="scientific">Nitrospirillum iridis</name>
    <dbReference type="NCBI Taxonomy" id="765888"/>
    <lineage>
        <taxon>Bacteria</taxon>
        <taxon>Pseudomonadati</taxon>
        <taxon>Pseudomonadota</taxon>
        <taxon>Alphaproteobacteria</taxon>
        <taxon>Rhodospirillales</taxon>
        <taxon>Azospirillaceae</taxon>
        <taxon>Nitrospirillum</taxon>
    </lineage>
</organism>
<keyword evidence="7" id="KW-0808">Transferase</keyword>
<accession>A0A7X0B6K6</accession>
<dbReference type="PANTHER" id="PTHR21266:SF60">
    <property type="entry name" value="3-KETOSTEROID-9-ALPHA-MONOOXYGENASE, OXYGENASE COMPONENT"/>
    <property type="match status" value="1"/>
</dbReference>
<dbReference type="InterPro" id="IPR044043">
    <property type="entry name" value="VanA_C_cat"/>
</dbReference>
<dbReference type="PANTHER" id="PTHR21266">
    <property type="entry name" value="IRON-SULFUR DOMAIN CONTAINING PROTEIN"/>
    <property type="match status" value="1"/>
</dbReference>
<dbReference type="PROSITE" id="PS51296">
    <property type="entry name" value="RIESKE"/>
    <property type="match status" value="1"/>
</dbReference>
<evidence type="ECO:0000256" key="3">
    <source>
        <dbReference type="ARBA" id="ARBA00023002"/>
    </source>
</evidence>
<dbReference type="Pfam" id="PF00355">
    <property type="entry name" value="Rieske"/>
    <property type="match status" value="1"/>
</dbReference>
<keyword evidence="2" id="KW-0479">Metal-binding</keyword>
<evidence type="ECO:0000256" key="5">
    <source>
        <dbReference type="ARBA" id="ARBA00023014"/>
    </source>
</evidence>
<keyword evidence="7" id="KW-0503">Monooxygenase</keyword>
<reference evidence="7 8" key="1">
    <citation type="submission" date="2020-08" db="EMBL/GenBank/DDBJ databases">
        <title>Genomic Encyclopedia of Type Strains, Phase IV (KMG-IV): sequencing the most valuable type-strain genomes for metagenomic binning, comparative biology and taxonomic classification.</title>
        <authorList>
            <person name="Goeker M."/>
        </authorList>
    </citation>
    <scope>NUCLEOTIDE SEQUENCE [LARGE SCALE GENOMIC DNA]</scope>
    <source>
        <strain evidence="7 8">DSM 22198</strain>
    </source>
</reference>
<evidence type="ECO:0000256" key="4">
    <source>
        <dbReference type="ARBA" id="ARBA00023004"/>
    </source>
</evidence>
<dbReference type="InterPro" id="IPR036922">
    <property type="entry name" value="Rieske_2Fe-2S_sf"/>
</dbReference>
<dbReference type="GO" id="GO:0032259">
    <property type="term" value="P:methylation"/>
    <property type="evidence" value="ECO:0007669"/>
    <property type="project" value="UniProtKB-KW"/>
</dbReference>
<dbReference type="InterPro" id="IPR017941">
    <property type="entry name" value="Rieske_2Fe-2S"/>
</dbReference>
<evidence type="ECO:0000313" key="7">
    <source>
        <dbReference type="EMBL" id="MBB6255099.1"/>
    </source>
</evidence>
<dbReference type="CDD" id="cd08878">
    <property type="entry name" value="RHO_alpha_C_DMO-like"/>
    <property type="match status" value="1"/>
</dbReference>
<evidence type="ECO:0000256" key="1">
    <source>
        <dbReference type="ARBA" id="ARBA00022714"/>
    </source>
</evidence>
<keyword evidence="5" id="KW-0411">Iron-sulfur</keyword>
<comment type="caution">
    <text evidence="7">The sequence shown here is derived from an EMBL/GenBank/DDBJ whole genome shotgun (WGS) entry which is preliminary data.</text>
</comment>
<dbReference type="Gene3D" id="3.90.380.10">
    <property type="entry name" value="Naphthalene 1,2-dioxygenase Alpha Subunit, Chain A, domain 1"/>
    <property type="match status" value="1"/>
</dbReference>
<dbReference type="Gene3D" id="2.102.10.10">
    <property type="entry name" value="Rieske [2Fe-2S] iron-sulphur domain"/>
    <property type="match status" value="1"/>
</dbReference>
<dbReference type="Proteomes" id="UP000539175">
    <property type="component" value="Unassembled WGS sequence"/>
</dbReference>
<dbReference type="GO" id="GO:0051537">
    <property type="term" value="F:2 iron, 2 sulfur cluster binding"/>
    <property type="evidence" value="ECO:0007669"/>
    <property type="project" value="UniProtKB-KW"/>
</dbReference>
<evidence type="ECO:0000313" key="8">
    <source>
        <dbReference type="Proteomes" id="UP000539175"/>
    </source>
</evidence>
<dbReference type="RefSeq" id="WP_184807615.1">
    <property type="nucleotide sequence ID" value="NZ_JACIIZ010000024.1"/>
</dbReference>
<keyword evidence="8" id="KW-1185">Reference proteome</keyword>
<feature type="domain" description="Rieske" evidence="6">
    <location>
        <begin position="36"/>
        <end position="137"/>
    </location>
</feature>
<dbReference type="SUPFAM" id="SSF50022">
    <property type="entry name" value="ISP domain"/>
    <property type="match status" value="1"/>
</dbReference>
<dbReference type="GO" id="GO:0018489">
    <property type="term" value="F:vanillate monooxygenase activity"/>
    <property type="evidence" value="ECO:0007669"/>
    <property type="project" value="UniProtKB-EC"/>
</dbReference>
<sequence length="380" mass="42548">MVQDNRAQAEGAGWVTGRSLVSGETAPAKAWPDNAWYAAAWDHEVGRALFARTICGKQLVFYRQQDRTPVALDDACWHRLAPLSKGRLVGDRVRCGYHGLEYAATGRCTHMPSQETLNPAACVRAYPVVERHRFLWVWMGDPALADPALVPDLHWNHDPDWAGDGRLITVKCDYRLVLDNLMDLTHETFVHGSSIGNEAVAESPFQVTHTDKTATVTRWMHDIEPPPFWAAQLGKPGRVDRWQIIRFEAPCTIAIDVGVAPAGTGAPEGDRSQGVNGYVLNTITPQADGSCHYFWAFCRNYRVTEQRLTHELREGVHRIFGEDEEVLEAQQRAIESHPDRRFYNLNIDAGGMWARRLIDRMIAAEDDRSAGRGQAAEAAE</sequence>